<evidence type="ECO:0000256" key="1">
    <source>
        <dbReference type="SAM" id="SignalP"/>
    </source>
</evidence>
<dbReference type="Proteomes" id="UP000472727">
    <property type="component" value="Unassembled WGS sequence"/>
</dbReference>
<gene>
    <name evidence="2" type="ORF">TWF106_001692</name>
</gene>
<keyword evidence="1" id="KW-0732">Signal</keyword>
<name>A0A7C8V1R8_ORBOL</name>
<reference evidence="2 3" key="1">
    <citation type="submission" date="2019-06" db="EMBL/GenBank/DDBJ databases">
        <authorList>
            <person name="Palmer J.M."/>
        </authorList>
    </citation>
    <scope>NUCLEOTIDE SEQUENCE [LARGE SCALE GENOMIC DNA]</scope>
    <source>
        <strain evidence="2 3">TWF106</strain>
    </source>
</reference>
<accession>A0A7C8V1R8</accession>
<organism evidence="2 3">
    <name type="scientific">Orbilia oligospora</name>
    <name type="common">Nematode-trapping fungus</name>
    <name type="synonym">Arthrobotrys oligospora</name>
    <dbReference type="NCBI Taxonomy" id="2813651"/>
    <lineage>
        <taxon>Eukaryota</taxon>
        <taxon>Fungi</taxon>
        <taxon>Dikarya</taxon>
        <taxon>Ascomycota</taxon>
        <taxon>Pezizomycotina</taxon>
        <taxon>Orbiliomycetes</taxon>
        <taxon>Orbiliales</taxon>
        <taxon>Orbiliaceae</taxon>
        <taxon>Orbilia</taxon>
    </lineage>
</organism>
<feature type="chain" id="PRO_5028819787" evidence="1">
    <location>
        <begin position="22"/>
        <end position="387"/>
    </location>
</feature>
<feature type="signal peptide" evidence="1">
    <location>
        <begin position="1"/>
        <end position="21"/>
    </location>
</feature>
<dbReference type="EMBL" id="WIWS01000013">
    <property type="protein sequence ID" value="KAF3225819.1"/>
    <property type="molecule type" value="Genomic_DNA"/>
</dbReference>
<sequence>MLYTLPRIILSALLLGSAVNGAAIPDPEAYNGSQLEERTACNADNLLRLIRGQENLAQGLEFCSSWLGKVHTTVTVVGETITPTITTTEVSTSTSTHLVTETATITNTDYSTITDTKTVMVTRVQTVIVWKKAKRTCKTKKPLSEQILSSTYPPSRISSACNCLTIEPGTTSTVYLTQTVAPVTSSVVIPSVTETSFTITNTVAVTTTLTQTNSATTSKTTVSILQVITKAINGVSVEGSVTSFENINDADAEAIYDPLHHLIKVVMGLSIKPPEPEISNDEIKKFNMIKDIKQSIDTNKAIKQFPKKKTVSRNWCPRLKRLMSEQVVAIWKHERFDSAKVVEMWATRLGSATGKNITGLRPKSLLEKYENVVPSMPIIVVRSGAQL</sequence>
<evidence type="ECO:0000313" key="3">
    <source>
        <dbReference type="Proteomes" id="UP000472727"/>
    </source>
</evidence>
<comment type="caution">
    <text evidence="2">The sequence shown here is derived from an EMBL/GenBank/DDBJ whole genome shotgun (WGS) entry which is preliminary data.</text>
</comment>
<protein>
    <submittedName>
        <fullName evidence="2">Uncharacterized protein</fullName>
    </submittedName>
</protein>
<evidence type="ECO:0000313" key="2">
    <source>
        <dbReference type="EMBL" id="KAF3225819.1"/>
    </source>
</evidence>
<proteinExistence type="predicted"/>
<dbReference type="AlphaFoldDB" id="A0A7C8V1R8"/>